<gene>
    <name evidence="1" type="ORF">CDAR_371621</name>
</gene>
<evidence type="ECO:0000313" key="1">
    <source>
        <dbReference type="EMBL" id="GIY91306.1"/>
    </source>
</evidence>
<evidence type="ECO:0000313" key="2">
    <source>
        <dbReference type="Proteomes" id="UP001054837"/>
    </source>
</evidence>
<keyword evidence="2" id="KW-1185">Reference proteome</keyword>
<dbReference type="EMBL" id="BPLQ01015732">
    <property type="protein sequence ID" value="GIY91306.1"/>
    <property type="molecule type" value="Genomic_DNA"/>
</dbReference>
<comment type="caution">
    <text evidence="1">The sequence shown here is derived from an EMBL/GenBank/DDBJ whole genome shotgun (WGS) entry which is preliminary data.</text>
</comment>
<name>A0AAV4XBG7_9ARAC</name>
<protein>
    <submittedName>
        <fullName evidence="1">Uncharacterized protein</fullName>
    </submittedName>
</protein>
<sequence>MCCAIRHFDSTFILVHGNTQRAMQYLISGESLCHRLVQGGQGMGRSLRRFLPPSDGNFHAFLEERQEEQPHYPFHKFRVLLQSIARKTRQRPVSEDRCAKKRYA</sequence>
<organism evidence="1 2">
    <name type="scientific">Caerostris darwini</name>
    <dbReference type="NCBI Taxonomy" id="1538125"/>
    <lineage>
        <taxon>Eukaryota</taxon>
        <taxon>Metazoa</taxon>
        <taxon>Ecdysozoa</taxon>
        <taxon>Arthropoda</taxon>
        <taxon>Chelicerata</taxon>
        <taxon>Arachnida</taxon>
        <taxon>Araneae</taxon>
        <taxon>Araneomorphae</taxon>
        <taxon>Entelegynae</taxon>
        <taxon>Araneoidea</taxon>
        <taxon>Araneidae</taxon>
        <taxon>Caerostris</taxon>
    </lineage>
</organism>
<proteinExistence type="predicted"/>
<dbReference type="Proteomes" id="UP001054837">
    <property type="component" value="Unassembled WGS sequence"/>
</dbReference>
<accession>A0AAV4XBG7</accession>
<reference evidence="1 2" key="1">
    <citation type="submission" date="2021-06" db="EMBL/GenBank/DDBJ databases">
        <title>Caerostris darwini draft genome.</title>
        <authorList>
            <person name="Kono N."/>
            <person name="Arakawa K."/>
        </authorList>
    </citation>
    <scope>NUCLEOTIDE SEQUENCE [LARGE SCALE GENOMIC DNA]</scope>
</reference>
<dbReference type="AlphaFoldDB" id="A0AAV4XBG7"/>